<evidence type="ECO:0000256" key="1">
    <source>
        <dbReference type="SAM" id="Phobius"/>
    </source>
</evidence>
<keyword evidence="1" id="KW-1133">Transmembrane helix</keyword>
<sequence length="271" mass="30505">MDSQRNLSFTAIFQQTINFIRNRFSLIAISSIVLGLINTLIINCVIDLERLLVDLELFNQFGMVTNYVMQSLLVLYLVNVVLVSIILSIISNLSMSNKLNPSLIFSRILSICLNILGFSVLYMLICIPIVIVFLLVLSIIGLLLPQMVSLLLILMIGCTALVIYKSIFNYFLVSAAQPNSMPFFQRFSACHKFFFQNWKAPVLMILISVIFTGILSGISSLLGKNIVIDVISTSLAVFADFFIFSFFYRLYSVNNSIESTKLDDNDKLIIS</sequence>
<dbReference type="AlphaFoldDB" id="A0A2V4DKB3"/>
<feature type="transmembrane region" description="Helical" evidence="1">
    <location>
        <begin position="68"/>
        <end position="90"/>
    </location>
</feature>
<feature type="transmembrane region" description="Helical" evidence="1">
    <location>
        <begin position="202"/>
        <end position="222"/>
    </location>
</feature>
<organism evidence="2 3">
    <name type="scientific">Gilliamella apis</name>
    <dbReference type="NCBI Taxonomy" id="1970738"/>
    <lineage>
        <taxon>Bacteria</taxon>
        <taxon>Pseudomonadati</taxon>
        <taxon>Pseudomonadota</taxon>
        <taxon>Gammaproteobacteria</taxon>
        <taxon>Orbales</taxon>
        <taxon>Orbaceae</taxon>
        <taxon>Gilliamella</taxon>
    </lineage>
</organism>
<keyword evidence="3" id="KW-1185">Reference proteome</keyword>
<feature type="transmembrane region" description="Helical" evidence="1">
    <location>
        <begin position="228"/>
        <end position="251"/>
    </location>
</feature>
<dbReference type="EMBL" id="QGLO01000010">
    <property type="protein sequence ID" value="PXY88560.1"/>
    <property type="molecule type" value="Genomic_DNA"/>
</dbReference>
<proteinExistence type="predicted"/>
<keyword evidence="1" id="KW-0472">Membrane</keyword>
<accession>A0A2V4DKB3</accession>
<keyword evidence="1" id="KW-0812">Transmembrane</keyword>
<feature type="transmembrane region" description="Helical" evidence="1">
    <location>
        <begin position="150"/>
        <end position="173"/>
    </location>
</feature>
<protein>
    <submittedName>
        <fullName evidence="2">Uncharacterized protein</fullName>
    </submittedName>
</protein>
<gene>
    <name evidence="2" type="ORF">DKK78_11145</name>
</gene>
<evidence type="ECO:0000313" key="2">
    <source>
        <dbReference type="EMBL" id="PXY88560.1"/>
    </source>
</evidence>
<dbReference type="Proteomes" id="UP000247673">
    <property type="component" value="Unassembled WGS sequence"/>
</dbReference>
<evidence type="ECO:0000313" key="3">
    <source>
        <dbReference type="Proteomes" id="UP000247673"/>
    </source>
</evidence>
<feature type="transmembrane region" description="Helical" evidence="1">
    <location>
        <begin position="24"/>
        <end position="48"/>
    </location>
</feature>
<name>A0A2V4DKB3_9GAMM</name>
<reference evidence="2 3" key="1">
    <citation type="submission" date="2018-05" db="EMBL/GenBank/DDBJ databases">
        <title>Reference genomes for bee gut microbiota database.</title>
        <authorList>
            <person name="Ellegaard K.M."/>
        </authorList>
    </citation>
    <scope>NUCLEOTIDE SEQUENCE [LARGE SCALE GENOMIC DNA]</scope>
    <source>
        <strain evidence="2 3">ESL0172</strain>
    </source>
</reference>
<comment type="caution">
    <text evidence="2">The sequence shown here is derived from an EMBL/GenBank/DDBJ whole genome shotgun (WGS) entry which is preliminary data.</text>
</comment>
<feature type="transmembrane region" description="Helical" evidence="1">
    <location>
        <begin position="111"/>
        <end position="144"/>
    </location>
</feature>